<evidence type="ECO:0000313" key="3">
    <source>
        <dbReference type="Proteomes" id="UP000095283"/>
    </source>
</evidence>
<keyword evidence="1 2" id="KW-0175">Coiled coil</keyword>
<dbReference type="AlphaFoldDB" id="A0A1I7WK68"/>
<feature type="coiled-coil region" evidence="2">
    <location>
        <begin position="177"/>
        <end position="246"/>
    </location>
</feature>
<evidence type="ECO:0000256" key="1">
    <source>
        <dbReference type="ARBA" id="ARBA00023054"/>
    </source>
</evidence>
<accession>A0A1I7WK68</accession>
<dbReference type="WBParaSite" id="Hba_05358">
    <property type="protein sequence ID" value="Hba_05358"/>
    <property type="gene ID" value="Hba_05358"/>
</dbReference>
<dbReference type="Proteomes" id="UP000095283">
    <property type="component" value="Unplaced"/>
</dbReference>
<reference evidence="4" key="1">
    <citation type="submission" date="2016-11" db="UniProtKB">
        <authorList>
            <consortium name="WormBaseParasite"/>
        </authorList>
    </citation>
    <scope>IDENTIFICATION</scope>
</reference>
<dbReference type="InterPro" id="IPR000533">
    <property type="entry name" value="Tropomyosin"/>
</dbReference>
<keyword evidence="3" id="KW-1185">Reference proteome</keyword>
<dbReference type="Pfam" id="PF00261">
    <property type="entry name" value="Tropomyosin"/>
    <property type="match status" value="1"/>
</dbReference>
<organism evidence="3 4">
    <name type="scientific">Heterorhabditis bacteriophora</name>
    <name type="common">Entomopathogenic nematode worm</name>
    <dbReference type="NCBI Taxonomy" id="37862"/>
    <lineage>
        <taxon>Eukaryota</taxon>
        <taxon>Metazoa</taxon>
        <taxon>Ecdysozoa</taxon>
        <taxon>Nematoda</taxon>
        <taxon>Chromadorea</taxon>
        <taxon>Rhabditida</taxon>
        <taxon>Rhabditina</taxon>
        <taxon>Rhabditomorpha</taxon>
        <taxon>Strongyloidea</taxon>
        <taxon>Heterorhabditidae</taxon>
        <taxon>Heterorhabditis</taxon>
    </lineage>
</organism>
<evidence type="ECO:0000313" key="4">
    <source>
        <dbReference type="WBParaSite" id="Hba_05358"/>
    </source>
</evidence>
<name>A0A1I7WK68_HETBA</name>
<dbReference type="FunFam" id="1.20.5.340:FF:000001">
    <property type="entry name" value="Tropomyosin alpha-1 chain isoform 2"/>
    <property type="match status" value="1"/>
</dbReference>
<sequence>MKCGLHLTRYRKADDDDLIDAPISLMESKDDKKEQKAKPCYVTHEESVEHLWIDVSLRVDAVRFYVSNRKLSFMFLKTFKDYACWLYHNFCSRSVFFTGGQAGLLFVRSCSIDKESCTKEAGGWLLAGLGLGNNETVLEEKKNKKKRTEKGRGGIIEASPRGLGISVFCLFCGCTPYSKATSNMDAIKKKMQAMKIEKDNALDRADAAEEKVRQISEKLERVEEELRDTQKKMMQTENDLDKAQHYFKHFEHHICFYFK</sequence>
<protein>
    <submittedName>
        <fullName evidence="4">Endoplasmic reticulum transmembrane protein</fullName>
    </submittedName>
</protein>
<proteinExistence type="predicted"/>
<evidence type="ECO:0000256" key="2">
    <source>
        <dbReference type="SAM" id="Coils"/>
    </source>
</evidence>
<dbReference type="Gene3D" id="1.20.5.340">
    <property type="match status" value="1"/>
</dbReference>
<dbReference type="SUPFAM" id="SSF57997">
    <property type="entry name" value="Tropomyosin"/>
    <property type="match status" value="1"/>
</dbReference>